<keyword evidence="5 12" id="KW-0732">Signal</keyword>
<dbReference type="PANTHER" id="PTHR12428">
    <property type="entry name" value="OXA1"/>
    <property type="match status" value="1"/>
</dbReference>
<comment type="subcellular location">
    <subcellularLocation>
        <location evidence="1 12">Cell membrane</location>
        <topology evidence="1 12">Multi-pass membrane protein</topology>
    </subcellularLocation>
</comment>
<evidence type="ECO:0000256" key="1">
    <source>
        <dbReference type="ARBA" id="ARBA00004651"/>
    </source>
</evidence>
<dbReference type="GO" id="GO:0032977">
    <property type="term" value="F:membrane insertase activity"/>
    <property type="evidence" value="ECO:0007669"/>
    <property type="project" value="InterPro"/>
</dbReference>
<dbReference type="AlphaFoldDB" id="H3NIK2"/>
<evidence type="ECO:0000256" key="3">
    <source>
        <dbReference type="ARBA" id="ARBA00022475"/>
    </source>
</evidence>
<evidence type="ECO:0000259" key="14">
    <source>
        <dbReference type="Pfam" id="PF02096"/>
    </source>
</evidence>
<dbReference type="HAMAP" id="MF_01811">
    <property type="entry name" value="YidC_type2"/>
    <property type="match status" value="1"/>
</dbReference>
<comment type="function">
    <text evidence="12">Required for the insertion and/or proper folding and/or complex formation of integral membrane proteins into the membrane. Involved in integration of membrane proteins that insert both dependently and independently of the Sec translocase complex, as well as at least some lipoproteins.</text>
</comment>
<evidence type="ECO:0000256" key="8">
    <source>
        <dbReference type="ARBA" id="ARBA00023136"/>
    </source>
</evidence>
<evidence type="ECO:0000256" key="11">
    <source>
        <dbReference type="ARBA" id="ARBA00023288"/>
    </source>
</evidence>
<organism evidence="15 16">
    <name type="scientific">Facklamia languida CCUG 37842</name>
    <dbReference type="NCBI Taxonomy" id="883113"/>
    <lineage>
        <taxon>Bacteria</taxon>
        <taxon>Bacillati</taxon>
        <taxon>Bacillota</taxon>
        <taxon>Bacilli</taxon>
        <taxon>Lactobacillales</taxon>
        <taxon>Aerococcaceae</taxon>
        <taxon>Facklamia</taxon>
    </lineage>
</organism>
<evidence type="ECO:0000256" key="7">
    <source>
        <dbReference type="ARBA" id="ARBA00022989"/>
    </source>
</evidence>
<evidence type="ECO:0000256" key="9">
    <source>
        <dbReference type="ARBA" id="ARBA00023139"/>
    </source>
</evidence>
<keyword evidence="8 12" id="KW-0472">Membrane</keyword>
<keyword evidence="16" id="KW-1185">Reference proteome</keyword>
<dbReference type="NCBIfam" id="TIGR03592">
    <property type="entry name" value="yidC_oxa1_cterm"/>
    <property type="match status" value="1"/>
</dbReference>
<evidence type="ECO:0000256" key="2">
    <source>
        <dbReference type="ARBA" id="ARBA00022448"/>
    </source>
</evidence>
<dbReference type="eggNOG" id="COG0706">
    <property type="taxonomic scope" value="Bacteria"/>
</dbReference>
<protein>
    <recommendedName>
        <fullName evidence="12">Membrane protein insertase YidC</fullName>
    </recommendedName>
    <alternativeName>
        <fullName evidence="12">Foldase YidC</fullName>
    </alternativeName>
    <alternativeName>
        <fullName evidence="12">Membrane integrase YidC</fullName>
    </alternativeName>
    <alternativeName>
        <fullName evidence="12">Membrane protein YidC</fullName>
    </alternativeName>
</protein>
<accession>H3NIK2</accession>
<evidence type="ECO:0000256" key="13">
    <source>
        <dbReference type="SAM" id="Coils"/>
    </source>
</evidence>
<dbReference type="Pfam" id="PF02096">
    <property type="entry name" value="60KD_IMP"/>
    <property type="match status" value="1"/>
</dbReference>
<dbReference type="GO" id="GO:0005886">
    <property type="term" value="C:plasma membrane"/>
    <property type="evidence" value="ECO:0007669"/>
    <property type="project" value="UniProtKB-SubCell"/>
</dbReference>
<dbReference type="RefSeq" id="WP_006308718.1">
    <property type="nucleotide sequence ID" value="NZ_JH601133.1"/>
</dbReference>
<dbReference type="InterPro" id="IPR001708">
    <property type="entry name" value="YidC/ALB3/OXA1/COX18"/>
</dbReference>
<dbReference type="PATRIC" id="fig|883113.3.peg.692"/>
<keyword evidence="13" id="KW-0175">Coiled coil</keyword>
<dbReference type="CDD" id="cd20070">
    <property type="entry name" value="5TM_YidC_Alb3"/>
    <property type="match status" value="1"/>
</dbReference>
<dbReference type="OrthoDB" id="9780552at2"/>
<dbReference type="STRING" id="883113.HMPREF9708_00691"/>
<dbReference type="PROSITE" id="PS51257">
    <property type="entry name" value="PROKAR_LIPOPROTEIN"/>
    <property type="match status" value="1"/>
</dbReference>
<keyword evidence="3 12" id="KW-1003">Cell membrane</keyword>
<keyword evidence="10 12" id="KW-0143">Chaperone</keyword>
<feature type="transmembrane region" description="Helical" evidence="12">
    <location>
        <begin position="205"/>
        <end position="221"/>
    </location>
</feature>
<evidence type="ECO:0000256" key="5">
    <source>
        <dbReference type="ARBA" id="ARBA00022729"/>
    </source>
</evidence>
<keyword evidence="7 12" id="KW-1133">Transmembrane helix</keyword>
<dbReference type="PRINTS" id="PR00701">
    <property type="entry name" value="60KDINNERMP"/>
</dbReference>
<keyword evidence="2 12" id="KW-0813">Transport</keyword>
<dbReference type="HOGENOM" id="CLU_036138_5_0_9"/>
<keyword evidence="11 12" id="KW-0449">Lipoprotein</keyword>
<comment type="similarity">
    <text evidence="12">Belongs to the OXA1/ALB3/YidC family. Type 2 subfamily.</text>
</comment>
<dbReference type="InterPro" id="IPR047196">
    <property type="entry name" value="YidC_ALB_C"/>
</dbReference>
<feature type="transmembrane region" description="Helical" evidence="12">
    <location>
        <begin position="62"/>
        <end position="83"/>
    </location>
</feature>
<dbReference type="GO" id="GO:0015031">
    <property type="term" value="P:protein transport"/>
    <property type="evidence" value="ECO:0007669"/>
    <property type="project" value="UniProtKB-KW"/>
</dbReference>
<feature type="domain" description="Membrane insertase YidC/Oxa/ALB C-terminal" evidence="14">
    <location>
        <begin position="62"/>
        <end position="244"/>
    </location>
</feature>
<evidence type="ECO:0000256" key="6">
    <source>
        <dbReference type="ARBA" id="ARBA00022927"/>
    </source>
</evidence>
<name>H3NIK2_9LACT</name>
<gene>
    <name evidence="12" type="primary">yidC</name>
    <name evidence="15" type="ORF">HMPREF9708_00691</name>
</gene>
<comment type="caution">
    <text evidence="15">The sequence shown here is derived from an EMBL/GenBank/DDBJ whole genome shotgun (WGS) entry which is preliminary data.</text>
</comment>
<dbReference type="GO" id="GO:0051205">
    <property type="term" value="P:protein insertion into membrane"/>
    <property type="evidence" value="ECO:0007669"/>
    <property type="project" value="TreeGrafter"/>
</dbReference>
<feature type="transmembrane region" description="Helical" evidence="12">
    <location>
        <begin position="12"/>
        <end position="28"/>
    </location>
</feature>
<feature type="transmembrane region" description="Helical" evidence="12">
    <location>
        <begin position="173"/>
        <end position="193"/>
    </location>
</feature>
<keyword evidence="9" id="KW-0564">Palmitate</keyword>
<sequence>MQRNRSNQWKQIALLGMVVLLSACGNLNEPITSQSTGLWDGVILYHFSQFIIWLSQLLGGSYALGIIVFTLVIRLLLLPLNLFQMKSQRKMMEIQPEIEAIKAKYPNKDRASMEQMQTEQQALMEERGVNQFAGCLPLLVQLPIMMALYQAISRTEVLRQGHFLWMNLGQKDPYFILPILAAGLTFWTTYLNMKANPVQNPATKYPMYLMSLMIFFISMSLPSAVSLYWVVGNIVSVVTTLVFNNPYTIIQEREAKLQAERERERELRKALKKAKKRR</sequence>
<dbReference type="InterPro" id="IPR028055">
    <property type="entry name" value="YidC/Oxa/ALB_C"/>
</dbReference>
<proteinExistence type="inferred from homology"/>
<dbReference type="Proteomes" id="UP000006190">
    <property type="component" value="Unassembled WGS sequence"/>
</dbReference>
<keyword evidence="6 12" id="KW-0653">Protein transport</keyword>
<dbReference type="InterPro" id="IPR023060">
    <property type="entry name" value="YidC/YidC1/YidC2_Firmicutes"/>
</dbReference>
<reference evidence="15 16" key="1">
    <citation type="submission" date="2012-01" db="EMBL/GenBank/DDBJ databases">
        <title>The Genome Sequence of Facklamia languida CCUG 37842.</title>
        <authorList>
            <consortium name="The Broad Institute Genome Sequencing Platform"/>
            <person name="Earl A."/>
            <person name="Ward D."/>
            <person name="Feldgarden M."/>
            <person name="Gevers D."/>
            <person name="Huys G."/>
            <person name="Young S.K."/>
            <person name="Zeng Q."/>
            <person name="Gargeya S."/>
            <person name="Fitzgerald M."/>
            <person name="Haas B."/>
            <person name="Abouelleil A."/>
            <person name="Alvarado L."/>
            <person name="Arachchi H.M."/>
            <person name="Berlin A."/>
            <person name="Chapman S.B."/>
            <person name="Gearin G."/>
            <person name="Goldberg J."/>
            <person name="Griggs A."/>
            <person name="Gujja S."/>
            <person name="Hansen M."/>
            <person name="Heiman D."/>
            <person name="Howarth C."/>
            <person name="Larimer J."/>
            <person name="Lui A."/>
            <person name="MacDonald P.J.P."/>
            <person name="McCowen C."/>
            <person name="Montmayeur A."/>
            <person name="Murphy C."/>
            <person name="Neiman D."/>
            <person name="Pearson M."/>
            <person name="Priest M."/>
            <person name="Roberts A."/>
            <person name="Saif S."/>
            <person name="Shea T."/>
            <person name="Sisk P."/>
            <person name="Stolte C."/>
            <person name="Sykes S."/>
            <person name="Wortman J."/>
            <person name="Nusbaum C."/>
            <person name="Birren B."/>
        </authorList>
    </citation>
    <scope>NUCLEOTIDE SEQUENCE [LARGE SCALE GENOMIC DNA]</scope>
    <source>
        <strain evidence="15 16">CCUG 37842</strain>
    </source>
</reference>
<keyword evidence="4 12" id="KW-0812">Transmembrane</keyword>
<evidence type="ECO:0000256" key="4">
    <source>
        <dbReference type="ARBA" id="ARBA00022692"/>
    </source>
</evidence>
<dbReference type="EMBL" id="AGEG01000006">
    <property type="protein sequence ID" value="EHR37512.1"/>
    <property type="molecule type" value="Genomic_DNA"/>
</dbReference>
<evidence type="ECO:0000313" key="16">
    <source>
        <dbReference type="Proteomes" id="UP000006190"/>
    </source>
</evidence>
<evidence type="ECO:0000313" key="15">
    <source>
        <dbReference type="EMBL" id="EHR37512.1"/>
    </source>
</evidence>
<evidence type="ECO:0000256" key="12">
    <source>
        <dbReference type="HAMAP-Rule" id="MF_01811"/>
    </source>
</evidence>
<feature type="coiled-coil region" evidence="13">
    <location>
        <begin position="249"/>
        <end position="277"/>
    </location>
</feature>
<evidence type="ECO:0000256" key="10">
    <source>
        <dbReference type="ARBA" id="ARBA00023186"/>
    </source>
</evidence>
<dbReference type="PANTHER" id="PTHR12428:SF65">
    <property type="entry name" value="CYTOCHROME C OXIDASE ASSEMBLY PROTEIN COX18, MITOCHONDRIAL"/>
    <property type="match status" value="1"/>
</dbReference>